<comment type="caution">
    <text evidence="9">The sequence shown here is derived from an EMBL/GenBank/DDBJ whole genome shotgun (WGS) entry which is preliminary data.</text>
</comment>
<evidence type="ECO:0000256" key="4">
    <source>
        <dbReference type="ARBA" id="ARBA00022679"/>
    </source>
</evidence>
<dbReference type="InterPro" id="IPR002877">
    <property type="entry name" value="RNA_MeTrfase_FtsJ_dom"/>
</dbReference>
<dbReference type="PANTHER" id="PTHR10920:SF18">
    <property type="entry name" value="RRNA METHYLTRANSFERASE 2, MITOCHONDRIAL"/>
    <property type="match status" value="1"/>
</dbReference>
<evidence type="ECO:0000256" key="1">
    <source>
        <dbReference type="ARBA" id="ARBA00009258"/>
    </source>
</evidence>
<evidence type="ECO:0000313" key="9">
    <source>
        <dbReference type="EMBL" id="CAH7689360.1"/>
    </source>
</evidence>
<dbReference type="GO" id="GO:0005739">
    <property type="term" value="C:mitochondrion"/>
    <property type="evidence" value="ECO:0007669"/>
    <property type="project" value="TreeGrafter"/>
</dbReference>
<dbReference type="InterPro" id="IPR029063">
    <property type="entry name" value="SAM-dependent_MTases_sf"/>
</dbReference>
<comment type="similarity">
    <text evidence="1">Belongs to the class I-like SAM-binding methyltransferase superfamily. RNA methyltransferase RlmE family.</text>
</comment>
<dbReference type="SUPFAM" id="SSF53335">
    <property type="entry name" value="S-adenosyl-L-methionine-dependent methyltransferases"/>
    <property type="match status" value="1"/>
</dbReference>
<evidence type="ECO:0000256" key="7">
    <source>
        <dbReference type="SAM" id="MobiDB-lite"/>
    </source>
</evidence>
<protein>
    <recommendedName>
        <fullName evidence="6">rRNA methyltransferase 2, mitochondrial</fullName>
    </recommendedName>
</protein>
<evidence type="ECO:0000256" key="5">
    <source>
        <dbReference type="ARBA" id="ARBA00022691"/>
    </source>
</evidence>
<dbReference type="AlphaFoldDB" id="A0AAV0BPT9"/>
<dbReference type="PANTHER" id="PTHR10920">
    <property type="entry name" value="RIBOSOMAL RNA METHYLTRANSFERASE"/>
    <property type="match status" value="1"/>
</dbReference>
<evidence type="ECO:0000313" key="10">
    <source>
        <dbReference type="Proteomes" id="UP001153365"/>
    </source>
</evidence>
<feature type="region of interest" description="Disordered" evidence="7">
    <location>
        <begin position="42"/>
        <end position="61"/>
    </location>
</feature>
<keyword evidence="3 9" id="KW-0489">Methyltransferase</keyword>
<keyword evidence="10" id="KW-1185">Reference proteome</keyword>
<dbReference type="Proteomes" id="UP001153365">
    <property type="component" value="Unassembled WGS sequence"/>
</dbReference>
<evidence type="ECO:0000256" key="3">
    <source>
        <dbReference type="ARBA" id="ARBA00022603"/>
    </source>
</evidence>
<gene>
    <name evidence="9" type="ORF">PPACK8108_LOCUS24416</name>
</gene>
<dbReference type="GO" id="GO:0008650">
    <property type="term" value="F:rRNA (uridine-2'-O-)-methyltransferase activity"/>
    <property type="evidence" value="ECO:0007669"/>
    <property type="project" value="TreeGrafter"/>
</dbReference>
<feature type="domain" description="Ribosomal RNA methyltransferase FtsJ" evidence="8">
    <location>
        <begin position="85"/>
        <end position="316"/>
    </location>
</feature>
<dbReference type="InterPro" id="IPR050082">
    <property type="entry name" value="RNA_methyltr_RlmE"/>
</dbReference>
<keyword evidence="4" id="KW-0808">Transferase</keyword>
<proteinExistence type="inferred from homology"/>
<keyword evidence="5" id="KW-0949">S-adenosyl-L-methionine</keyword>
<sequence length="325" mass="37635">MIRNLIIRNISSKSINQVSNQKTSILGNQHLQKDTSQLKKGFTTTRQNEGTSGSKKTSSSKRFIRRSQTDFYGKIRTTERSERVYIARSAHKLIQIDRRFRIFEPDNNLSGGKVKSKRFVRVIELGGSPGGWTEVLIDRLERFHRSLLITCDLSPLHPRIINSFRTNTEEPRDEESFRRSKGRYFFQGDFNSSLIRDQIKRALDQGELDRGDERRLTVVLSDMLGDVSGIETRDSQESYELCANVNSLMASILSRRNDQSSCGTEDPGVMVIKHLQSDLTRELIDELRKAWRRVRWYKPEASRSESREGYFYCTGFRNFSNDSSR</sequence>
<dbReference type="EMBL" id="CALTRL010006065">
    <property type="protein sequence ID" value="CAH7689360.1"/>
    <property type="molecule type" value="Genomic_DNA"/>
</dbReference>
<evidence type="ECO:0000256" key="6">
    <source>
        <dbReference type="ARBA" id="ARBA00041184"/>
    </source>
</evidence>
<accession>A0AAV0BPT9</accession>
<dbReference type="Pfam" id="PF01728">
    <property type="entry name" value="FtsJ"/>
    <property type="match status" value="1"/>
</dbReference>
<dbReference type="Gene3D" id="3.40.50.150">
    <property type="entry name" value="Vaccinia Virus protein VP39"/>
    <property type="match status" value="1"/>
</dbReference>
<evidence type="ECO:0000259" key="8">
    <source>
        <dbReference type="Pfam" id="PF01728"/>
    </source>
</evidence>
<organism evidence="9 10">
    <name type="scientific">Phakopsora pachyrhizi</name>
    <name type="common">Asian soybean rust disease fungus</name>
    <dbReference type="NCBI Taxonomy" id="170000"/>
    <lineage>
        <taxon>Eukaryota</taxon>
        <taxon>Fungi</taxon>
        <taxon>Dikarya</taxon>
        <taxon>Basidiomycota</taxon>
        <taxon>Pucciniomycotina</taxon>
        <taxon>Pucciniomycetes</taxon>
        <taxon>Pucciniales</taxon>
        <taxon>Phakopsoraceae</taxon>
        <taxon>Phakopsora</taxon>
    </lineage>
</organism>
<reference evidence="9" key="1">
    <citation type="submission" date="2022-06" db="EMBL/GenBank/DDBJ databases">
        <authorList>
            <consortium name="SYNGENTA / RWTH Aachen University"/>
        </authorList>
    </citation>
    <scope>NUCLEOTIDE SEQUENCE</scope>
</reference>
<name>A0AAV0BPT9_PHAPC</name>
<keyword evidence="2" id="KW-0698">rRNA processing</keyword>
<evidence type="ECO:0000256" key="2">
    <source>
        <dbReference type="ARBA" id="ARBA00022552"/>
    </source>
</evidence>